<protein>
    <submittedName>
        <fullName evidence="2">Uncharacterized protein</fullName>
    </submittedName>
</protein>
<evidence type="ECO:0000313" key="3">
    <source>
        <dbReference type="Proteomes" id="UP000672602"/>
    </source>
</evidence>
<evidence type="ECO:0000313" key="2">
    <source>
        <dbReference type="EMBL" id="MBP5858490.1"/>
    </source>
</evidence>
<keyword evidence="3" id="KW-1185">Reference proteome</keyword>
<feature type="compositionally biased region" description="Acidic residues" evidence="1">
    <location>
        <begin position="158"/>
        <end position="170"/>
    </location>
</feature>
<dbReference type="EMBL" id="JAGMWN010000008">
    <property type="protein sequence ID" value="MBP5858490.1"/>
    <property type="molecule type" value="Genomic_DNA"/>
</dbReference>
<proteinExistence type="predicted"/>
<dbReference type="AlphaFoldDB" id="A0A8J7S272"/>
<sequence>MKETLTAHDLKAWLRKPDDRDLVPVRGVVMHLAAEEIERLEREVARLRKETGASAPPERITFQDGDRIRTLIHGADGYALPEGAETLADIRLAAFAEGAASISDGAREADQGPDAGDSPPAGQDAGETDRADEDIADATAGNAAVDGTAKGQDADDAKGEEDFELPPEWQ</sequence>
<comment type="caution">
    <text evidence="2">The sequence shown here is derived from an EMBL/GenBank/DDBJ whole genome shotgun (WGS) entry which is preliminary data.</text>
</comment>
<feature type="region of interest" description="Disordered" evidence="1">
    <location>
        <begin position="103"/>
        <end position="170"/>
    </location>
</feature>
<accession>A0A8J7S272</accession>
<dbReference type="Proteomes" id="UP000672602">
    <property type="component" value="Unassembled WGS sequence"/>
</dbReference>
<dbReference type="RefSeq" id="WP_210683076.1">
    <property type="nucleotide sequence ID" value="NZ_JAGMWN010000008.1"/>
</dbReference>
<name>A0A8J7S272_9PROT</name>
<organism evidence="2 3">
    <name type="scientific">Marivibrio halodurans</name>
    <dbReference type="NCBI Taxonomy" id="2039722"/>
    <lineage>
        <taxon>Bacteria</taxon>
        <taxon>Pseudomonadati</taxon>
        <taxon>Pseudomonadota</taxon>
        <taxon>Alphaproteobacteria</taxon>
        <taxon>Rhodospirillales</taxon>
        <taxon>Rhodospirillaceae</taxon>
        <taxon>Marivibrio</taxon>
    </lineage>
</organism>
<evidence type="ECO:0000256" key="1">
    <source>
        <dbReference type="SAM" id="MobiDB-lite"/>
    </source>
</evidence>
<reference evidence="2" key="1">
    <citation type="submission" date="2021-04" db="EMBL/GenBank/DDBJ databases">
        <authorList>
            <person name="Zhang D.-C."/>
        </authorList>
    </citation>
    <scope>NUCLEOTIDE SEQUENCE</scope>
    <source>
        <strain evidence="2">CGMCC 1.15697</strain>
    </source>
</reference>
<gene>
    <name evidence="2" type="ORF">KAJ83_15825</name>
</gene>